<dbReference type="CDD" id="cd00093">
    <property type="entry name" value="HTH_XRE"/>
    <property type="match status" value="1"/>
</dbReference>
<dbReference type="SUPFAM" id="SSF47413">
    <property type="entry name" value="lambda repressor-like DNA-binding domains"/>
    <property type="match status" value="1"/>
</dbReference>
<sequence>MEPVERVLSAEIIAALTDWPRIVHAVQPEPVDLTSLRSFLNEMLRELPWWDHAWQVTRVEPARPHEVAGDGPRRRTTCTEVSVPGVVTGDREQVLPFSARIRFENDRLLRFQAKIGDVVIGPATAPAGAFEPHPFGAVFSKLMDRRGISIREMAVRCLRAMSTISSLRHGVLNPHRVLVHEVARALEMSEEDLAAIAGLDDIESAPARSDGSTS</sequence>
<comment type="caution">
    <text evidence="1">The sequence shown here is derived from an EMBL/GenBank/DDBJ whole genome shotgun (WGS) entry which is preliminary data.</text>
</comment>
<protein>
    <recommendedName>
        <fullName evidence="3">HTH cro/C1-type domain-containing protein</fullName>
    </recommendedName>
</protein>
<evidence type="ECO:0008006" key="3">
    <source>
        <dbReference type="Google" id="ProtNLM"/>
    </source>
</evidence>
<dbReference type="Proteomes" id="UP000642748">
    <property type="component" value="Unassembled WGS sequence"/>
</dbReference>
<proteinExistence type="predicted"/>
<evidence type="ECO:0000313" key="2">
    <source>
        <dbReference type="Proteomes" id="UP000642748"/>
    </source>
</evidence>
<dbReference type="GO" id="GO:0003677">
    <property type="term" value="F:DNA binding"/>
    <property type="evidence" value="ECO:0007669"/>
    <property type="project" value="InterPro"/>
</dbReference>
<dbReference type="EMBL" id="BONZ01000125">
    <property type="protein sequence ID" value="GIH21363.1"/>
    <property type="molecule type" value="Genomic_DNA"/>
</dbReference>
<dbReference type="InterPro" id="IPR001387">
    <property type="entry name" value="Cro/C1-type_HTH"/>
</dbReference>
<dbReference type="AlphaFoldDB" id="A0A8J3R2R7"/>
<dbReference type="InterPro" id="IPR010982">
    <property type="entry name" value="Lambda_DNA-bd_dom_sf"/>
</dbReference>
<accession>A0A8J3R2R7</accession>
<reference evidence="1" key="1">
    <citation type="submission" date="2021-01" db="EMBL/GenBank/DDBJ databases">
        <title>Whole genome shotgun sequence of Rugosimonospora africana NBRC 104875.</title>
        <authorList>
            <person name="Komaki H."/>
            <person name="Tamura T."/>
        </authorList>
    </citation>
    <scope>NUCLEOTIDE SEQUENCE</scope>
    <source>
        <strain evidence="1">NBRC 104875</strain>
    </source>
</reference>
<keyword evidence="2" id="KW-1185">Reference proteome</keyword>
<name>A0A8J3R2R7_9ACTN</name>
<dbReference type="RefSeq" id="WP_203924743.1">
    <property type="nucleotide sequence ID" value="NZ_BONZ01000125.1"/>
</dbReference>
<organism evidence="1 2">
    <name type="scientific">Rugosimonospora africana</name>
    <dbReference type="NCBI Taxonomy" id="556532"/>
    <lineage>
        <taxon>Bacteria</taxon>
        <taxon>Bacillati</taxon>
        <taxon>Actinomycetota</taxon>
        <taxon>Actinomycetes</taxon>
        <taxon>Micromonosporales</taxon>
        <taxon>Micromonosporaceae</taxon>
        <taxon>Rugosimonospora</taxon>
    </lineage>
</organism>
<evidence type="ECO:0000313" key="1">
    <source>
        <dbReference type="EMBL" id="GIH21363.1"/>
    </source>
</evidence>
<gene>
    <name evidence="1" type="ORF">Raf01_95350</name>
</gene>